<feature type="domain" description="Nephrocystin 3-like N-terminal" evidence="3">
    <location>
        <begin position="40"/>
        <end position="201"/>
    </location>
</feature>
<dbReference type="PANTHER" id="PTHR10039:SF14">
    <property type="entry name" value="NACHT DOMAIN-CONTAINING PROTEIN"/>
    <property type="match status" value="1"/>
</dbReference>
<dbReference type="AlphaFoldDB" id="A0A8H6I905"/>
<evidence type="ECO:0000256" key="2">
    <source>
        <dbReference type="SAM" id="MobiDB-lite"/>
    </source>
</evidence>
<dbReference type="InterPro" id="IPR027417">
    <property type="entry name" value="P-loop_NTPase"/>
</dbReference>
<organism evidence="4 5">
    <name type="scientific">Ephemerocybe angulata</name>
    <dbReference type="NCBI Taxonomy" id="980116"/>
    <lineage>
        <taxon>Eukaryota</taxon>
        <taxon>Fungi</taxon>
        <taxon>Dikarya</taxon>
        <taxon>Basidiomycota</taxon>
        <taxon>Agaricomycotina</taxon>
        <taxon>Agaricomycetes</taxon>
        <taxon>Agaricomycetidae</taxon>
        <taxon>Agaricales</taxon>
        <taxon>Agaricineae</taxon>
        <taxon>Psathyrellaceae</taxon>
        <taxon>Ephemerocybe</taxon>
    </lineage>
</organism>
<sequence>MCPGWKLLVEKTAPNALHNSDARYDPPKCDEDTRMEVTSEIMGWIQDFNAPQRLLCMTGAAGAGKSALQQTIAERCAGLGILAVSFFFNASDHTRSHTSALVPTIAYQLGRSSQTLRHRIASVVEEDPLIFSQSLETQTRKLVVEPIVRLSPPDFASLPYAILIDGLDECSGEDRQRELLVVIQRCLLNARTPFRVFLASRPEIAIYEALQQGGHLNEAAYHIRLSDDYDASLDIRRTIQRRLRDIGLRRGLVATWYSKKDVEALTESASGQYIHAATVIRYISDPRGSPVNRLRTVLTWRSRNNQKDNPFCSLDVLYNNILLKAKEAYEAANPNQAEFVVIVMAYLEIANWGLRLGTQDKLLGLEDGAPLWNLFPGILPGHTWTHLDNPWICRVCYLAPGISRCGLSRSGIGGIRCPEFGWDHLTFALAPSLRQCRQGRVPAKALHPNAIVSPASPNHNNGGAYITRLHSVSEKRDILKPTCGLWRTSMKGIGGQKLFRMVRRCVQSAPSSSSPAQRHGIRLGDSRRLAKLQRLKEKYESFLSQQPTGSDKASTRPKHKPSSRIVQSESDLLLSRIYCCTPVVIA</sequence>
<dbReference type="Gene3D" id="3.40.50.300">
    <property type="entry name" value="P-loop containing nucleotide triphosphate hydrolases"/>
    <property type="match status" value="1"/>
</dbReference>
<dbReference type="Proteomes" id="UP000521943">
    <property type="component" value="Unassembled WGS sequence"/>
</dbReference>
<keyword evidence="1" id="KW-0677">Repeat</keyword>
<name>A0A8H6I905_9AGAR</name>
<evidence type="ECO:0000256" key="1">
    <source>
        <dbReference type="ARBA" id="ARBA00022737"/>
    </source>
</evidence>
<dbReference type="EMBL" id="JACGCI010000010">
    <property type="protein sequence ID" value="KAF6761145.1"/>
    <property type="molecule type" value="Genomic_DNA"/>
</dbReference>
<proteinExistence type="predicted"/>
<evidence type="ECO:0000259" key="3">
    <source>
        <dbReference type="Pfam" id="PF24883"/>
    </source>
</evidence>
<accession>A0A8H6I905</accession>
<evidence type="ECO:0000313" key="4">
    <source>
        <dbReference type="EMBL" id="KAF6761145.1"/>
    </source>
</evidence>
<comment type="caution">
    <text evidence="4">The sequence shown here is derived from an EMBL/GenBank/DDBJ whole genome shotgun (WGS) entry which is preliminary data.</text>
</comment>
<gene>
    <name evidence="4" type="ORF">DFP72DRAFT_1062171</name>
</gene>
<dbReference type="SUPFAM" id="SSF52540">
    <property type="entry name" value="P-loop containing nucleoside triphosphate hydrolases"/>
    <property type="match status" value="1"/>
</dbReference>
<feature type="region of interest" description="Disordered" evidence="2">
    <location>
        <begin position="540"/>
        <end position="565"/>
    </location>
</feature>
<reference evidence="4 5" key="1">
    <citation type="submission" date="2020-07" db="EMBL/GenBank/DDBJ databases">
        <title>Comparative genomics of pyrophilous fungi reveals a link between fire events and developmental genes.</title>
        <authorList>
            <consortium name="DOE Joint Genome Institute"/>
            <person name="Steindorff A.S."/>
            <person name="Carver A."/>
            <person name="Calhoun S."/>
            <person name="Stillman K."/>
            <person name="Liu H."/>
            <person name="Lipzen A."/>
            <person name="Pangilinan J."/>
            <person name="Labutti K."/>
            <person name="Bruns T.D."/>
            <person name="Grigoriev I.V."/>
        </authorList>
    </citation>
    <scope>NUCLEOTIDE SEQUENCE [LARGE SCALE GENOMIC DNA]</scope>
    <source>
        <strain evidence="4 5">CBS 144469</strain>
    </source>
</reference>
<dbReference type="PANTHER" id="PTHR10039">
    <property type="entry name" value="AMELOGENIN"/>
    <property type="match status" value="1"/>
</dbReference>
<keyword evidence="5" id="KW-1185">Reference proteome</keyword>
<protein>
    <recommendedName>
        <fullName evidence="3">Nephrocystin 3-like N-terminal domain-containing protein</fullName>
    </recommendedName>
</protein>
<dbReference type="OrthoDB" id="5967843at2759"/>
<evidence type="ECO:0000313" key="5">
    <source>
        <dbReference type="Proteomes" id="UP000521943"/>
    </source>
</evidence>
<dbReference type="Pfam" id="PF24883">
    <property type="entry name" value="NPHP3_N"/>
    <property type="match status" value="1"/>
</dbReference>
<dbReference type="InterPro" id="IPR056884">
    <property type="entry name" value="NPHP3-like_N"/>
</dbReference>
<feature type="compositionally biased region" description="Polar residues" evidence="2">
    <location>
        <begin position="542"/>
        <end position="552"/>
    </location>
</feature>